<dbReference type="AlphaFoldDB" id="A0AAD8JFF8"/>
<comment type="similarity">
    <text evidence="1">Belongs to the peptidase S8 family.</text>
</comment>
<dbReference type="GO" id="GO:0006508">
    <property type="term" value="P:proteolysis"/>
    <property type="evidence" value="ECO:0007669"/>
    <property type="project" value="InterPro"/>
</dbReference>
<comment type="caution">
    <text evidence="4">The sequence shown here is derived from an EMBL/GenBank/DDBJ whole genome shotgun (WGS) entry which is preliminary data.</text>
</comment>
<evidence type="ECO:0000259" key="3">
    <source>
        <dbReference type="Pfam" id="PF00082"/>
    </source>
</evidence>
<dbReference type="PANTHER" id="PTHR10795">
    <property type="entry name" value="PROPROTEIN CONVERTASE SUBTILISIN/KEXIN"/>
    <property type="match status" value="1"/>
</dbReference>
<evidence type="ECO:0000256" key="2">
    <source>
        <dbReference type="ARBA" id="ARBA00022729"/>
    </source>
</evidence>
<protein>
    <recommendedName>
        <fullName evidence="3">Peptidase S8/S53 domain-containing protein</fullName>
    </recommendedName>
</protein>
<sequence>MTVTDIRTNKTKGFFDLGSRYLGREECTKIPSSVFEPWEREKKFEKKPHKFFPIDMTPIFDDCLNYFMDAVNCVLVDRMHLSDATRWLKDLLDGDAGFADNLSDDAVEILLQIFDNDKSVVWKYIDDDIQSLAIHILSHALSREKFHMLEQNALGEVQKIASIKPRDSELVEWVTKFLAVICYRGLPQEKVKEALTISERLLQINSLGDRNIGSTCYALQYLTYGKHVPIEGKAWEKLIKRLRAYISSCFTFNDTAAACFEPIRSEYIVVSGSALGVVGNFARWGNLYQIQESDCNNSKVCNIFRLQANTFRRIVALFSSRGPSYLSHNLLKPDITAPGVNIIAAWSKMNTEFALPGQAPPDYVVISGTSMATPHIAVVDALTNIGCSSEF</sequence>
<name>A0AAD8JFF8_9APIA</name>
<dbReference type="InterPro" id="IPR045051">
    <property type="entry name" value="SBT"/>
</dbReference>
<accession>A0AAD8JFF8</accession>
<proteinExistence type="inferred from homology"/>
<reference evidence="4" key="1">
    <citation type="submission" date="2023-02" db="EMBL/GenBank/DDBJ databases">
        <title>Genome of toxic invasive species Heracleum sosnowskyi carries increased number of genes despite the absence of recent whole-genome duplications.</title>
        <authorList>
            <person name="Schelkunov M."/>
            <person name="Shtratnikova V."/>
            <person name="Makarenko M."/>
            <person name="Klepikova A."/>
            <person name="Omelchenko D."/>
            <person name="Novikova G."/>
            <person name="Obukhova E."/>
            <person name="Bogdanov V."/>
            <person name="Penin A."/>
            <person name="Logacheva M."/>
        </authorList>
    </citation>
    <scope>NUCLEOTIDE SEQUENCE</scope>
    <source>
        <strain evidence="4">Hsosn_3</strain>
        <tissue evidence="4">Leaf</tissue>
    </source>
</reference>
<dbReference type="Pfam" id="PF00082">
    <property type="entry name" value="Peptidase_S8"/>
    <property type="match status" value="1"/>
</dbReference>
<dbReference type="InterPro" id="IPR036852">
    <property type="entry name" value="Peptidase_S8/S53_dom_sf"/>
</dbReference>
<dbReference type="InterPro" id="IPR000209">
    <property type="entry name" value="Peptidase_S8/S53_dom"/>
</dbReference>
<dbReference type="GO" id="GO:0004252">
    <property type="term" value="F:serine-type endopeptidase activity"/>
    <property type="evidence" value="ECO:0007669"/>
    <property type="project" value="InterPro"/>
</dbReference>
<keyword evidence="5" id="KW-1185">Reference proteome</keyword>
<reference evidence="4" key="2">
    <citation type="submission" date="2023-05" db="EMBL/GenBank/DDBJ databases">
        <authorList>
            <person name="Schelkunov M.I."/>
        </authorList>
    </citation>
    <scope>NUCLEOTIDE SEQUENCE</scope>
    <source>
        <strain evidence="4">Hsosn_3</strain>
        <tissue evidence="4">Leaf</tissue>
    </source>
</reference>
<keyword evidence="2" id="KW-0732">Signal</keyword>
<evidence type="ECO:0000313" key="5">
    <source>
        <dbReference type="Proteomes" id="UP001237642"/>
    </source>
</evidence>
<feature type="domain" description="Peptidase S8/S53" evidence="3">
    <location>
        <begin position="315"/>
        <end position="382"/>
    </location>
</feature>
<dbReference type="EMBL" id="JAUIZM010000001">
    <property type="protein sequence ID" value="KAK1401636.1"/>
    <property type="molecule type" value="Genomic_DNA"/>
</dbReference>
<dbReference type="SUPFAM" id="SSF52743">
    <property type="entry name" value="Subtilisin-like"/>
    <property type="match status" value="1"/>
</dbReference>
<evidence type="ECO:0000313" key="4">
    <source>
        <dbReference type="EMBL" id="KAK1401636.1"/>
    </source>
</evidence>
<evidence type="ECO:0000256" key="1">
    <source>
        <dbReference type="ARBA" id="ARBA00011073"/>
    </source>
</evidence>
<organism evidence="4 5">
    <name type="scientific">Heracleum sosnowskyi</name>
    <dbReference type="NCBI Taxonomy" id="360622"/>
    <lineage>
        <taxon>Eukaryota</taxon>
        <taxon>Viridiplantae</taxon>
        <taxon>Streptophyta</taxon>
        <taxon>Embryophyta</taxon>
        <taxon>Tracheophyta</taxon>
        <taxon>Spermatophyta</taxon>
        <taxon>Magnoliopsida</taxon>
        <taxon>eudicotyledons</taxon>
        <taxon>Gunneridae</taxon>
        <taxon>Pentapetalae</taxon>
        <taxon>asterids</taxon>
        <taxon>campanulids</taxon>
        <taxon>Apiales</taxon>
        <taxon>Apiaceae</taxon>
        <taxon>Apioideae</taxon>
        <taxon>apioid superclade</taxon>
        <taxon>Tordylieae</taxon>
        <taxon>Tordyliinae</taxon>
        <taxon>Heracleum</taxon>
    </lineage>
</organism>
<dbReference type="Proteomes" id="UP001237642">
    <property type="component" value="Unassembled WGS sequence"/>
</dbReference>
<dbReference type="Gene3D" id="3.40.50.200">
    <property type="entry name" value="Peptidase S8/S53 domain"/>
    <property type="match status" value="1"/>
</dbReference>
<gene>
    <name evidence="4" type="ORF">POM88_001241</name>
</gene>